<evidence type="ECO:0000313" key="2">
    <source>
        <dbReference type="Proteomes" id="UP000244803"/>
    </source>
</evidence>
<reference evidence="1" key="1">
    <citation type="submission" date="2022-07" db="EMBL/GenBank/DDBJ databases">
        <title>Evaluation of T. orientalis genome assembly methods using nanopore sequencing and analysis of variation between genomes.</title>
        <authorList>
            <person name="Yam J."/>
            <person name="Micallef M.L."/>
            <person name="Liu M."/>
            <person name="Djordjevic S.P."/>
            <person name="Bogema D.R."/>
            <person name="Jenkins C."/>
        </authorList>
    </citation>
    <scope>NUCLEOTIDE SEQUENCE</scope>
    <source>
        <strain evidence="1">Fish Creek</strain>
    </source>
</reference>
<dbReference type="InterPro" id="IPR029063">
    <property type="entry name" value="SAM-dependent_MTases_sf"/>
</dbReference>
<accession>A0A976XIT1</accession>
<sequence>MVEDWFSKVWSSHTIESCVRKGIKLSFEDDKKECNKFNSVEDSCISLTLNRNTCYLAYQFSGRLSPRFYNFQFLDGERVDYSKYIPSWSLTGVKKLLEESRFDEDINRSNIKLFCDSFDSKRKDYIKFQHFLTNDFSDTSDSLIAGFLRDKEVLRALTSKVESIWDPFCGNGLLICELMSMLLSLPNYVPDKKEYKLKLLDYINISGPKKHLNIIGSDTSAVKLTEAHSKVLKFFSFYKDILEEGGPFERDHFINSAIFKSYSFFPLAIHNCSFENLSHYMRNTLILTKIPHVDTKDRNKFETIKTYKQFGQVVSSKSDWKGVFVIARGRLFEYCSGLEWKRLVSSTNCKSEIKLLKWTGRTRQFKSVDEKLDQLNEVDFS</sequence>
<dbReference type="Proteomes" id="UP000244803">
    <property type="component" value="Chromosome 2"/>
</dbReference>
<proteinExistence type="predicted"/>
<organism evidence="1 2">
    <name type="scientific">Theileria orientalis</name>
    <dbReference type="NCBI Taxonomy" id="68886"/>
    <lineage>
        <taxon>Eukaryota</taxon>
        <taxon>Sar</taxon>
        <taxon>Alveolata</taxon>
        <taxon>Apicomplexa</taxon>
        <taxon>Aconoidasida</taxon>
        <taxon>Piroplasmida</taxon>
        <taxon>Theileriidae</taxon>
        <taxon>Theileria</taxon>
    </lineage>
</organism>
<gene>
    <name evidence="1" type="ORF">MACJ_003547</name>
</gene>
<dbReference type="Gene3D" id="3.40.50.150">
    <property type="entry name" value="Vaccinia Virus protein VP39"/>
    <property type="match status" value="1"/>
</dbReference>
<dbReference type="EMBL" id="CP056068">
    <property type="protein sequence ID" value="UVC54588.1"/>
    <property type="molecule type" value="Genomic_DNA"/>
</dbReference>
<dbReference type="AlphaFoldDB" id="A0A976XIT1"/>
<evidence type="ECO:0000313" key="1">
    <source>
        <dbReference type="EMBL" id="UVC54588.1"/>
    </source>
</evidence>
<protein>
    <submittedName>
        <fullName evidence="1">Uncharacterized protein</fullName>
    </submittedName>
</protein>
<name>A0A976XIT1_THEOR</name>